<comment type="subcellular location">
    <subcellularLocation>
        <location evidence="1">Nucleus</location>
    </subcellularLocation>
</comment>
<evidence type="ECO:0000313" key="5">
    <source>
        <dbReference type="EMBL" id="KAK9727666.1"/>
    </source>
</evidence>
<evidence type="ECO:0000256" key="3">
    <source>
        <dbReference type="PROSITE-ProRule" id="PRU00489"/>
    </source>
</evidence>
<evidence type="ECO:0000256" key="2">
    <source>
        <dbReference type="ARBA" id="ARBA00023242"/>
    </source>
</evidence>
<name>A0ABR2W951_9FUNG</name>
<feature type="compositionally biased region" description="Acidic residues" evidence="4">
    <location>
        <begin position="45"/>
        <end position="54"/>
    </location>
</feature>
<evidence type="ECO:0000256" key="1">
    <source>
        <dbReference type="ARBA" id="ARBA00004123"/>
    </source>
</evidence>
<dbReference type="PANTHER" id="PTHR13107:SF0">
    <property type="entry name" value="N6-ADENOSINE-METHYLTRANSFERASE NON-CATALYTIC SUBUNIT"/>
    <property type="match status" value="1"/>
</dbReference>
<keyword evidence="6" id="KW-1185">Reference proteome</keyword>
<keyword evidence="2" id="KW-0539">Nucleus</keyword>
<dbReference type="PROSITE" id="PS51143">
    <property type="entry name" value="MT_A70"/>
    <property type="match status" value="1"/>
</dbReference>
<organism evidence="5 6">
    <name type="scientific">Basidiobolus ranarum</name>
    <dbReference type="NCBI Taxonomy" id="34480"/>
    <lineage>
        <taxon>Eukaryota</taxon>
        <taxon>Fungi</taxon>
        <taxon>Fungi incertae sedis</taxon>
        <taxon>Zoopagomycota</taxon>
        <taxon>Entomophthoromycotina</taxon>
        <taxon>Basidiobolomycetes</taxon>
        <taxon>Basidiobolales</taxon>
        <taxon>Basidiobolaceae</taxon>
        <taxon>Basidiobolus</taxon>
    </lineage>
</organism>
<dbReference type="PANTHER" id="PTHR13107">
    <property type="entry name" value="N6-ADENOSINE-METHYLTRANSFERASE NON-CATALYTIC SUBUNIT"/>
    <property type="match status" value="1"/>
</dbReference>
<reference evidence="5 6" key="1">
    <citation type="submission" date="2023-04" db="EMBL/GenBank/DDBJ databases">
        <title>Genome of Basidiobolus ranarum AG-B5.</title>
        <authorList>
            <person name="Stajich J.E."/>
            <person name="Carter-House D."/>
            <person name="Gryganskyi A."/>
        </authorList>
    </citation>
    <scope>NUCLEOTIDE SEQUENCE [LARGE SCALE GENOMIC DNA]</scope>
    <source>
        <strain evidence="5 6">AG-B5</strain>
    </source>
</reference>
<comment type="similarity">
    <text evidence="3">Belongs to the MT-A70-like family.</text>
</comment>
<evidence type="ECO:0000256" key="4">
    <source>
        <dbReference type="SAM" id="MobiDB-lite"/>
    </source>
</evidence>
<dbReference type="GO" id="GO:0032259">
    <property type="term" value="P:methylation"/>
    <property type="evidence" value="ECO:0007669"/>
    <property type="project" value="UniProtKB-KW"/>
</dbReference>
<keyword evidence="5" id="KW-0489">Methyltransferase</keyword>
<comment type="caution">
    <text evidence="5">The sequence shown here is derived from an EMBL/GenBank/DDBJ whole genome shotgun (WGS) entry which is preliminary data.</text>
</comment>
<accession>A0ABR2W951</accession>
<protein>
    <submittedName>
        <fullName evidence="5">N6-adenosine-methyltransferase subunit mettl14</fullName>
        <ecNumber evidence="5">2.1.1.62</ecNumber>
    </submittedName>
</protein>
<gene>
    <name evidence="5" type="primary">METTL14_2</name>
    <name evidence="5" type="ORF">K7432_001649</name>
</gene>
<keyword evidence="5" id="KW-0808">Transferase</keyword>
<feature type="region of interest" description="Disordered" evidence="4">
    <location>
        <begin position="30"/>
        <end position="57"/>
    </location>
</feature>
<dbReference type="InterPro" id="IPR007757">
    <property type="entry name" value="MT-A70-like"/>
</dbReference>
<dbReference type="EMBL" id="JASJQH010006914">
    <property type="protein sequence ID" value="KAK9727666.1"/>
    <property type="molecule type" value="Genomic_DNA"/>
</dbReference>
<proteinExistence type="inferred from homology"/>
<evidence type="ECO:0000313" key="6">
    <source>
        <dbReference type="Proteomes" id="UP001479436"/>
    </source>
</evidence>
<dbReference type="InterPro" id="IPR045123">
    <property type="entry name" value="METTL14-like"/>
</dbReference>
<dbReference type="GO" id="GO:0016422">
    <property type="term" value="F:mRNA (2'-O-methyladenosine-N6-)-methyltransferase activity"/>
    <property type="evidence" value="ECO:0007669"/>
    <property type="project" value="UniProtKB-EC"/>
</dbReference>
<dbReference type="Proteomes" id="UP001479436">
    <property type="component" value="Unassembled WGS sequence"/>
</dbReference>
<sequence length="204" mass="24258">MSRNDLETWMTSRKEFSQKIQEKIRKRNLIVIDQENMEPPRSNPNEEEEKEETLDSSTWELERACTKQSIHLPEYNIRPKSTLKNLKYITSSIESGDLEDRMANVYNDYAQHFIDTSKRPQNFVRDAELAQRFDDLEVEKRLQKLNVTFHPRYPKLKELAKLKNQLVAERGTPPMYLQADLRTYDLRLLDTKFDVILIDPPLEE</sequence>
<dbReference type="EC" id="2.1.1.62" evidence="5"/>